<dbReference type="GO" id="GO:0008233">
    <property type="term" value="F:peptidase activity"/>
    <property type="evidence" value="ECO:0007669"/>
    <property type="project" value="UniProtKB-KW"/>
</dbReference>
<dbReference type="Pfam" id="PF11984">
    <property type="entry name" value="DUF3485"/>
    <property type="match status" value="1"/>
</dbReference>
<feature type="transmembrane region" description="Helical" evidence="8">
    <location>
        <begin position="63"/>
        <end position="83"/>
    </location>
</feature>
<dbReference type="InterPro" id="IPR013426">
    <property type="entry name" value="EpsH-like"/>
</dbReference>
<keyword evidence="3" id="KW-0645">Protease</keyword>
<dbReference type="eggNOG" id="COG1269">
    <property type="taxonomic scope" value="Bacteria"/>
</dbReference>
<dbReference type="AlphaFoldDB" id="M1WKS4"/>
<dbReference type="PATRIC" id="fig|879567.3.peg.3094"/>
<keyword evidence="11" id="KW-1185">Reference proteome</keyword>
<evidence type="ECO:0000256" key="1">
    <source>
        <dbReference type="ARBA" id="ARBA00004651"/>
    </source>
</evidence>
<evidence type="ECO:0000256" key="6">
    <source>
        <dbReference type="ARBA" id="ARBA00022989"/>
    </source>
</evidence>
<sequence length="506" mass="57302">MLTRRNFFYCTASIAWIVVFWSDFPILLHEWNAEDYSHCYLVLPIVGYLLWTERGKRAGKLGGGAFLGLAICLVAVLFFHIGRFASLKFFVHLAMWISLCGIALLYLGDKAIRSLWMPMLVGFFAVPPPVFITRMTSLKLRLISSVLSEKMLQFIGIPVYREGNVIDLGVIQLQVVDACSGLRYLWPSLLMALLVGWFFLSAPRKRLLLLAIAIPVTILSNAFRIALTGVLTKFINPALAEGFFHDFSGWLVYVLSLGLLGACAWLLADRPHHPVRSQENLPPWILPHTQWTGFAACCFLGIMLYSQFHLLPAQRIQARHDFTSFSAQIGPWTGQRIYLSQPVVQSLGADDYVNMVFRNKDTQDAIYVLISWYDQQTTSHAAHAPTSCLVGGGWDIMNKQVLDAGQSDERNFPVTQMTLDKNGQTIISNFWFLQRGRVVVNEWLNKWHLLVDALFRQRTDGALIRLEMPVRPDSSVMETQKTLNSFARQLRGRLTPFLPAGYENPV</sequence>
<evidence type="ECO:0000313" key="10">
    <source>
        <dbReference type="EMBL" id="CCH50106.1"/>
    </source>
</evidence>
<keyword evidence="6 8" id="KW-1133">Transmembrane helix</keyword>
<reference evidence="11" key="2">
    <citation type="journal article" date="2013" name="Stand. Genomic Sci.">
        <title>Complete genome sequence of Desulfocapsa sulfexigens, a marine deltaproteobacterium specialized in disproportionating inorganic sulfur compounds.</title>
        <authorList>
            <person name="Finster K.W."/>
            <person name="Kjeldsen K.U."/>
            <person name="Kube M."/>
            <person name="Reinhardt R."/>
            <person name="Mussmann M."/>
            <person name="Amann R."/>
            <person name="Schreiber L."/>
        </authorList>
    </citation>
    <scope>NUCLEOTIDE SEQUENCE [LARGE SCALE GENOMIC DNA]</scope>
    <source>
        <strain evidence="11">DSM 10523 / SB164P1</strain>
    </source>
</reference>
<dbReference type="RefSeq" id="WP_015416148.1">
    <property type="nucleotide sequence ID" value="NC_020409.1"/>
</dbReference>
<dbReference type="EMBL" id="FO203427">
    <property type="protein sequence ID" value="CCH50106.1"/>
    <property type="molecule type" value="Genomic_DNA"/>
</dbReference>
<evidence type="ECO:0000256" key="3">
    <source>
        <dbReference type="ARBA" id="ARBA00022670"/>
    </source>
</evidence>
<feature type="transmembrane region" description="Helical" evidence="8">
    <location>
        <begin position="89"/>
        <end position="108"/>
    </location>
</feature>
<dbReference type="Pfam" id="PF09721">
    <property type="entry name" value="Exosortase_EpsH"/>
    <property type="match status" value="1"/>
</dbReference>
<feature type="transmembrane region" description="Helical" evidence="8">
    <location>
        <begin position="289"/>
        <end position="308"/>
    </location>
</feature>
<evidence type="ECO:0000256" key="4">
    <source>
        <dbReference type="ARBA" id="ARBA00022692"/>
    </source>
</evidence>
<evidence type="ECO:0000256" key="2">
    <source>
        <dbReference type="ARBA" id="ARBA00022475"/>
    </source>
</evidence>
<dbReference type="InterPro" id="IPR014263">
    <property type="entry name" value="Methanolan_biosynth_EpsI"/>
</dbReference>
<evidence type="ECO:0000256" key="7">
    <source>
        <dbReference type="ARBA" id="ARBA00023136"/>
    </source>
</evidence>
<protein>
    <submittedName>
        <fullName evidence="10">Eight transmembrane protein EpsH</fullName>
    </submittedName>
</protein>
<dbReference type="NCBIfam" id="TIGR02914">
    <property type="entry name" value="EpsI_fam"/>
    <property type="match status" value="1"/>
</dbReference>
<dbReference type="GO" id="GO:0006508">
    <property type="term" value="P:proteolysis"/>
    <property type="evidence" value="ECO:0007669"/>
    <property type="project" value="UniProtKB-KW"/>
</dbReference>
<dbReference type="BioCyc" id="DPIE1322246:BN4_RS14465-MONOMER"/>
<dbReference type="NCBIfam" id="TIGR02602">
    <property type="entry name" value="8TM_EpsH"/>
    <property type="match status" value="1"/>
</dbReference>
<keyword evidence="2" id="KW-1003">Cell membrane</keyword>
<feature type="transmembrane region" description="Helical" evidence="8">
    <location>
        <begin position="115"/>
        <end position="132"/>
    </location>
</feature>
<proteinExistence type="predicted"/>
<dbReference type="HOGENOM" id="CLU_039817_1_0_7"/>
<feature type="transmembrane region" description="Helical" evidence="8">
    <location>
        <begin position="35"/>
        <end position="51"/>
    </location>
</feature>
<feature type="transmembrane region" description="Helical" evidence="8">
    <location>
        <begin position="184"/>
        <end position="200"/>
    </location>
</feature>
<feature type="transmembrane region" description="Helical" evidence="8">
    <location>
        <begin position="247"/>
        <end position="268"/>
    </location>
</feature>
<evidence type="ECO:0000256" key="5">
    <source>
        <dbReference type="ARBA" id="ARBA00022801"/>
    </source>
</evidence>
<dbReference type="InterPro" id="IPR026491">
    <property type="entry name" value="ExosortD_VPLPA"/>
</dbReference>
<comment type="subcellular location">
    <subcellularLocation>
        <location evidence="1">Cell membrane</location>
        <topology evidence="1">Multi-pass membrane protein</topology>
    </subcellularLocation>
</comment>
<keyword evidence="7 8" id="KW-0472">Membrane</keyword>
<reference evidence="10 11" key="1">
    <citation type="journal article" date="2013" name="PLoS ONE">
        <title>The first genomic and proteomic characterization of a deep-sea sulfate reducer: insights into the piezophilic lifestyle of Desulfovibrio piezophilus.</title>
        <authorList>
            <person name="Pradel N."/>
            <person name="Ji B."/>
            <person name="Gimenez G."/>
            <person name="Talla E."/>
            <person name="Lenoble P."/>
            <person name="Garel M."/>
            <person name="Tamburini C."/>
            <person name="Fourquet P."/>
            <person name="Lebrun R."/>
            <person name="Bertin P."/>
            <person name="Denis Y."/>
            <person name="Pophillat M."/>
            <person name="Barbe V."/>
            <person name="Ollivier B."/>
            <person name="Dolla A."/>
        </authorList>
    </citation>
    <scope>NUCLEOTIDE SEQUENCE [LARGE SCALE GENOMIC DNA]</scope>
    <source>
        <strain evidence="11">DSM 10523 / SB164P1</strain>
    </source>
</reference>
<dbReference type="NCBIfam" id="TIGR04178">
    <property type="entry name" value="exo_archaeo"/>
    <property type="match status" value="1"/>
</dbReference>
<dbReference type="GO" id="GO:0005886">
    <property type="term" value="C:plasma membrane"/>
    <property type="evidence" value="ECO:0007669"/>
    <property type="project" value="UniProtKB-SubCell"/>
</dbReference>
<dbReference type="Proteomes" id="UP000011724">
    <property type="component" value="Chromosome"/>
</dbReference>
<evidence type="ECO:0000256" key="8">
    <source>
        <dbReference type="SAM" id="Phobius"/>
    </source>
</evidence>
<dbReference type="NCBIfam" id="TIGR04152">
    <property type="entry name" value="exosort_VPLPA"/>
    <property type="match status" value="1"/>
</dbReference>
<accession>M1WKS4</accession>
<dbReference type="InterPro" id="IPR026392">
    <property type="entry name" value="Exo/Archaeosortase_dom"/>
</dbReference>
<keyword evidence="4 8" id="KW-0812">Transmembrane</keyword>
<dbReference type="InterPro" id="IPR019127">
    <property type="entry name" value="Exosortase"/>
</dbReference>
<keyword evidence="5" id="KW-0378">Hydrolase</keyword>
<dbReference type="OrthoDB" id="9797363at2"/>
<name>M1WKS4_PSEP2</name>
<gene>
    <name evidence="10" type="ordered locus">BN4_20044</name>
</gene>
<feature type="transmembrane region" description="Helical" evidence="8">
    <location>
        <begin position="207"/>
        <end position="227"/>
    </location>
</feature>
<feature type="domain" description="Methanolan biosynthesis EpsI" evidence="9">
    <location>
        <begin position="295"/>
        <end position="497"/>
    </location>
</feature>
<feature type="transmembrane region" description="Helical" evidence="8">
    <location>
        <begin position="7"/>
        <end position="29"/>
    </location>
</feature>
<dbReference type="STRING" id="1322246.BN4_20044"/>
<evidence type="ECO:0000259" key="9">
    <source>
        <dbReference type="Pfam" id="PF11984"/>
    </source>
</evidence>
<evidence type="ECO:0000313" key="11">
    <source>
        <dbReference type="Proteomes" id="UP000011724"/>
    </source>
</evidence>
<dbReference type="KEGG" id="dpi:BN4_20044"/>
<organism evidence="10 11">
    <name type="scientific">Pseudodesulfovibrio piezophilus (strain DSM 21447 / JCM 15486 / C1TLV30)</name>
    <name type="common">Desulfovibrio piezophilus</name>
    <dbReference type="NCBI Taxonomy" id="1322246"/>
    <lineage>
        <taxon>Bacteria</taxon>
        <taxon>Pseudomonadati</taxon>
        <taxon>Thermodesulfobacteriota</taxon>
        <taxon>Desulfovibrionia</taxon>
        <taxon>Desulfovibrionales</taxon>
        <taxon>Desulfovibrionaceae</taxon>
    </lineage>
</organism>